<keyword evidence="1" id="KW-0812">Transmembrane</keyword>
<reference evidence="2 3" key="1">
    <citation type="submission" date="2016-10" db="EMBL/GenBank/DDBJ databases">
        <authorList>
            <person name="de Groot N.N."/>
        </authorList>
    </citation>
    <scope>NUCLEOTIDE SEQUENCE [LARGE SCALE GENOMIC DNA]</scope>
    <source>
        <strain evidence="2 3">DSM 18979</strain>
    </source>
</reference>
<name>A0A1I0FA00_9FIRM</name>
<accession>A0A1I0FA00</accession>
<dbReference type="AlphaFoldDB" id="A0A1I0FA00"/>
<evidence type="ECO:0000256" key="1">
    <source>
        <dbReference type="SAM" id="Phobius"/>
    </source>
</evidence>
<keyword evidence="1" id="KW-1133">Transmembrane helix</keyword>
<evidence type="ECO:0000313" key="3">
    <source>
        <dbReference type="Proteomes" id="UP000199568"/>
    </source>
</evidence>
<dbReference type="Proteomes" id="UP000199568">
    <property type="component" value="Unassembled WGS sequence"/>
</dbReference>
<evidence type="ECO:0000313" key="2">
    <source>
        <dbReference type="EMBL" id="SET54947.1"/>
    </source>
</evidence>
<dbReference type="RefSeq" id="WP_090445158.1">
    <property type="nucleotide sequence ID" value="NZ_FOHU01000014.1"/>
</dbReference>
<keyword evidence="3" id="KW-1185">Reference proteome</keyword>
<sequence length="105" mass="12199">MDRELIMLFLDFGVKAVVMLVIALAGYFLRKYNMERWAVKAVMAAEQIWQHIPGSGEEKKAYVKDFLSEKFKYFGLTKKEVETLIESVVKEIKDNKLPLQGIRLD</sequence>
<protein>
    <submittedName>
        <fullName evidence="2">Bacteriophage holin of superfamily 6 (Holin_LLH)</fullName>
    </submittedName>
</protein>
<proteinExistence type="predicted"/>
<keyword evidence="1" id="KW-0472">Membrane</keyword>
<gene>
    <name evidence="2" type="ORF">SAMN05660297_02728</name>
</gene>
<dbReference type="STRING" id="426128.SAMN05660297_02728"/>
<dbReference type="InterPro" id="IPR010026">
    <property type="entry name" value="Phage_holin_LL-H"/>
</dbReference>
<feature type="transmembrane region" description="Helical" evidence="1">
    <location>
        <begin position="6"/>
        <end position="29"/>
    </location>
</feature>
<organism evidence="2 3">
    <name type="scientific">Natronincola peptidivorans</name>
    <dbReference type="NCBI Taxonomy" id="426128"/>
    <lineage>
        <taxon>Bacteria</taxon>
        <taxon>Bacillati</taxon>
        <taxon>Bacillota</taxon>
        <taxon>Clostridia</taxon>
        <taxon>Peptostreptococcales</taxon>
        <taxon>Natronincolaceae</taxon>
        <taxon>Natronincola</taxon>
    </lineage>
</organism>
<dbReference type="EMBL" id="FOHU01000014">
    <property type="protein sequence ID" value="SET54947.1"/>
    <property type="molecule type" value="Genomic_DNA"/>
</dbReference>
<dbReference type="Pfam" id="PF09682">
    <property type="entry name" value="Phage_holin_6_1"/>
    <property type="match status" value="1"/>
</dbReference>